<feature type="transmembrane region" description="Helical" evidence="1">
    <location>
        <begin position="281"/>
        <end position="314"/>
    </location>
</feature>
<protein>
    <recommendedName>
        <fullName evidence="2">PLOD1-3-like GT domain-containing protein</fullName>
    </recommendedName>
</protein>
<reference evidence="3" key="1">
    <citation type="journal article" date="2020" name="Nature">
        <title>Giant virus diversity and host interactions through global metagenomics.</title>
        <authorList>
            <person name="Schulz F."/>
            <person name="Roux S."/>
            <person name="Paez-Espino D."/>
            <person name="Jungbluth S."/>
            <person name="Walsh D.A."/>
            <person name="Denef V.J."/>
            <person name="McMahon K.D."/>
            <person name="Konstantinidis K.T."/>
            <person name="Eloe-Fadrosh E.A."/>
            <person name="Kyrpides N.C."/>
            <person name="Woyke T."/>
        </authorList>
    </citation>
    <scope>NUCLEOTIDE SEQUENCE</scope>
    <source>
        <strain evidence="3">GVMAG-M-3300009182-46</strain>
    </source>
</reference>
<dbReference type="InterPro" id="IPR057589">
    <property type="entry name" value="GT_PLOD"/>
</dbReference>
<keyword evidence="1" id="KW-1133">Transmembrane helix</keyword>
<dbReference type="EMBL" id="MN739027">
    <property type="protein sequence ID" value="QHT35842.1"/>
    <property type="molecule type" value="Genomic_DNA"/>
</dbReference>
<accession>A0A6C0F3Y1</accession>
<dbReference type="Pfam" id="PF25342">
    <property type="entry name" value="GT_PLOD"/>
    <property type="match status" value="1"/>
</dbReference>
<keyword evidence="1" id="KW-0812">Transmembrane</keyword>
<name>A0A6C0F3Y1_9ZZZZ</name>
<evidence type="ECO:0000259" key="2">
    <source>
        <dbReference type="Pfam" id="PF25342"/>
    </source>
</evidence>
<dbReference type="AlphaFoldDB" id="A0A6C0F3Y1"/>
<dbReference type="CDD" id="cd22997">
    <property type="entry name" value="GT_LH"/>
    <property type="match status" value="1"/>
</dbReference>
<proteinExistence type="predicted"/>
<organism evidence="3">
    <name type="scientific">viral metagenome</name>
    <dbReference type="NCBI Taxonomy" id="1070528"/>
    <lineage>
        <taxon>unclassified sequences</taxon>
        <taxon>metagenomes</taxon>
        <taxon>organismal metagenomes</taxon>
    </lineage>
</organism>
<keyword evidence="1" id="KW-0472">Membrane</keyword>
<evidence type="ECO:0000313" key="3">
    <source>
        <dbReference type="EMBL" id="QHT35842.1"/>
    </source>
</evidence>
<evidence type="ECO:0000256" key="1">
    <source>
        <dbReference type="SAM" id="Phobius"/>
    </source>
</evidence>
<feature type="domain" description="PLOD1-3-like GT" evidence="2">
    <location>
        <begin position="28"/>
        <end position="243"/>
    </location>
</feature>
<sequence>MHKSVKNIFFLSIVIVYMPSYDNYYYKNRNLHIVTVSTDSKFYYPYLIKSCKRNGGNITTLGYNQEWKGYSWKFELVIKYLESIDDNDVVCFLDGYDVLCCRNLDGFIDKFLDIKTRTRCKIICGADTYENNLFKFVASIYFQKCKSQNLNSGTYCGFAKDIKNILNASKNINLTETDDQKLLTEYCIQNPKDIYVDSKNELFLVIADPLNEADKNFNITIKKNYIEFNGKRPYFIHGVGCTYLNNILIIQEYNINLNKIKQINNECFNYVFKKGMDHVKVFIFSFWIFILLFIILFKYWTFLIIIILLIIIFYRIPKVYITNNNAKLLKSTLKFPNK</sequence>